<dbReference type="PANTHER" id="PTHR31625">
    <property type="match status" value="1"/>
</dbReference>
<dbReference type="AlphaFoldDB" id="A0AAE1YKI7"/>
<reference evidence="3" key="1">
    <citation type="submission" date="2020-06" db="EMBL/GenBank/DDBJ databases">
        <authorList>
            <person name="Li T."/>
            <person name="Hu X."/>
            <person name="Zhang T."/>
            <person name="Song X."/>
            <person name="Zhang H."/>
            <person name="Dai N."/>
            <person name="Sheng W."/>
            <person name="Hou X."/>
            <person name="Wei L."/>
        </authorList>
    </citation>
    <scope>NUCLEOTIDE SEQUENCE</scope>
    <source>
        <strain evidence="3">3651</strain>
        <tissue evidence="3">Leaf</tissue>
    </source>
</reference>
<keyword evidence="2 3" id="KW-0012">Acyltransferase</keyword>
<evidence type="ECO:0000313" key="4">
    <source>
        <dbReference type="Proteomes" id="UP001293254"/>
    </source>
</evidence>
<dbReference type="Gene3D" id="3.30.559.10">
    <property type="entry name" value="Chloramphenicol acetyltransferase-like domain"/>
    <property type="match status" value="1"/>
</dbReference>
<evidence type="ECO:0000256" key="1">
    <source>
        <dbReference type="ARBA" id="ARBA00022679"/>
    </source>
</evidence>
<gene>
    <name evidence="3" type="ORF">Salat_0932800</name>
</gene>
<keyword evidence="4" id="KW-1185">Reference proteome</keyword>
<proteinExistence type="predicted"/>
<sequence>MAAKAIGEAIKESVYSEKGILYGAEKWPDEYEKLVGKRQYGVAGSPRFDFYAVDYGWGKPKKFEALFIDGGGSFSLCKSRDFEGGLEIGLSKPMLQMDAFISVLKKIRETLLP</sequence>
<name>A0AAE1YKI7_9LAMI</name>
<dbReference type="EMBL" id="JACGWO010000003">
    <property type="protein sequence ID" value="KAK4431707.1"/>
    <property type="molecule type" value="Genomic_DNA"/>
</dbReference>
<dbReference type="InterPro" id="IPR023213">
    <property type="entry name" value="CAT-like_dom_sf"/>
</dbReference>
<dbReference type="GO" id="GO:0016747">
    <property type="term" value="F:acyltransferase activity, transferring groups other than amino-acyl groups"/>
    <property type="evidence" value="ECO:0007669"/>
    <property type="project" value="UniProtKB-ARBA"/>
</dbReference>
<accession>A0AAE1YKI7</accession>
<organism evidence="3 4">
    <name type="scientific">Sesamum alatum</name>
    <dbReference type="NCBI Taxonomy" id="300844"/>
    <lineage>
        <taxon>Eukaryota</taxon>
        <taxon>Viridiplantae</taxon>
        <taxon>Streptophyta</taxon>
        <taxon>Embryophyta</taxon>
        <taxon>Tracheophyta</taxon>
        <taxon>Spermatophyta</taxon>
        <taxon>Magnoliopsida</taxon>
        <taxon>eudicotyledons</taxon>
        <taxon>Gunneridae</taxon>
        <taxon>Pentapetalae</taxon>
        <taxon>asterids</taxon>
        <taxon>lamiids</taxon>
        <taxon>Lamiales</taxon>
        <taxon>Pedaliaceae</taxon>
        <taxon>Sesamum</taxon>
    </lineage>
</organism>
<keyword evidence="1" id="KW-0808">Transferase</keyword>
<evidence type="ECO:0000313" key="3">
    <source>
        <dbReference type="EMBL" id="KAK4431707.1"/>
    </source>
</evidence>
<dbReference type="Proteomes" id="UP001293254">
    <property type="component" value="Unassembled WGS sequence"/>
</dbReference>
<dbReference type="InterPro" id="IPR051504">
    <property type="entry name" value="Plant_metabolite_acyltrans"/>
</dbReference>
<reference evidence="3" key="2">
    <citation type="journal article" date="2024" name="Plant">
        <title>Genomic evolution and insights into agronomic trait innovations of Sesamum species.</title>
        <authorList>
            <person name="Miao H."/>
            <person name="Wang L."/>
            <person name="Qu L."/>
            <person name="Liu H."/>
            <person name="Sun Y."/>
            <person name="Le M."/>
            <person name="Wang Q."/>
            <person name="Wei S."/>
            <person name="Zheng Y."/>
            <person name="Lin W."/>
            <person name="Duan Y."/>
            <person name="Cao H."/>
            <person name="Xiong S."/>
            <person name="Wang X."/>
            <person name="Wei L."/>
            <person name="Li C."/>
            <person name="Ma Q."/>
            <person name="Ju M."/>
            <person name="Zhao R."/>
            <person name="Li G."/>
            <person name="Mu C."/>
            <person name="Tian Q."/>
            <person name="Mei H."/>
            <person name="Zhang T."/>
            <person name="Gao T."/>
            <person name="Zhang H."/>
        </authorList>
    </citation>
    <scope>NUCLEOTIDE SEQUENCE</scope>
    <source>
        <strain evidence="3">3651</strain>
    </source>
</reference>
<comment type="caution">
    <text evidence="3">The sequence shown here is derived from an EMBL/GenBank/DDBJ whole genome shotgun (WGS) entry which is preliminary data.</text>
</comment>
<protein>
    <submittedName>
        <fullName evidence="3">Anthocyanin 5-aromatic acyltransferase</fullName>
    </submittedName>
</protein>
<dbReference type="Pfam" id="PF02458">
    <property type="entry name" value="Transferase"/>
    <property type="match status" value="1"/>
</dbReference>
<evidence type="ECO:0000256" key="2">
    <source>
        <dbReference type="ARBA" id="ARBA00023315"/>
    </source>
</evidence>